<dbReference type="GO" id="GO:0035556">
    <property type="term" value="P:intracellular signal transduction"/>
    <property type="evidence" value="ECO:0007669"/>
    <property type="project" value="TreeGrafter"/>
</dbReference>
<dbReference type="PANTHER" id="PTHR24346">
    <property type="entry name" value="MAP/MICROTUBULE AFFINITY-REGULATING KINASE"/>
    <property type="match status" value="1"/>
</dbReference>
<keyword evidence="4" id="KW-0808">Transferase</keyword>
<dbReference type="InterPro" id="IPR008271">
    <property type="entry name" value="Ser/Thr_kinase_AS"/>
</dbReference>
<protein>
    <submittedName>
        <fullName evidence="4">Protein kinase</fullName>
    </submittedName>
</protein>
<dbReference type="Proteomes" id="UP000003922">
    <property type="component" value="Unassembled WGS sequence"/>
</dbReference>
<organism evidence="4 5">
    <name type="scientific">Crocosphaera watsonii WH 8501</name>
    <dbReference type="NCBI Taxonomy" id="165597"/>
    <lineage>
        <taxon>Bacteria</taxon>
        <taxon>Bacillati</taxon>
        <taxon>Cyanobacteriota</taxon>
        <taxon>Cyanophyceae</taxon>
        <taxon>Oscillatoriophycideae</taxon>
        <taxon>Chroococcales</taxon>
        <taxon>Aphanothecaceae</taxon>
        <taxon>Crocosphaera</taxon>
    </lineage>
</organism>
<keyword evidence="2" id="KW-0067">ATP-binding</keyword>
<comment type="caution">
    <text evidence="4">The sequence shown here is derived from an EMBL/GenBank/DDBJ whole genome shotgun (WGS) entry which is preliminary data.</text>
</comment>
<sequence length="334" mass="38535">MRCLNCHMDNLPETTQICPNCGAQVFSLLQEVLPKGTQLRSHTYCLENAMGKGSFGITYRAHHTALKNLVVIKEFYPVEYVSRNIETKLLIIPEKNRETYKRNLYRFLEEGQILAKLDHPNVVKVRDLFEERDTAYIVMELVQGKTLLKELEDQPEKKLSPDRVEKIIGQLVNALTAIHEAGIYHLDLKPENMILTPNDQLILIDFGAATLASDAKRKKTRSFTECYAAPEIMTGGEVGPQSDLFEVGMILHELLTGKLPPPAMKRALETDLWQPKGLEHPWDMLIVDALRIKRDKRSSTVDQWWELRKQEQVNTIRIEQKMQKIYKVSFPYLY</sequence>
<feature type="domain" description="Protein kinase" evidence="3">
    <location>
        <begin position="44"/>
        <end position="313"/>
    </location>
</feature>
<keyword evidence="4" id="KW-0418">Kinase</keyword>
<dbReference type="GO" id="GO:0004674">
    <property type="term" value="F:protein serine/threonine kinase activity"/>
    <property type="evidence" value="ECO:0007669"/>
    <property type="project" value="TreeGrafter"/>
</dbReference>
<proteinExistence type="predicted"/>
<reference evidence="4" key="2">
    <citation type="submission" date="2005-06" db="EMBL/GenBank/DDBJ databases">
        <title>Sequencing of the draft genome and assembly of Crocosphaera watsonii WH 8501.</title>
        <authorList>
            <consortium name="US DOE Joint Genome Institute (JGI-PGF)"/>
            <person name="Copeland A."/>
            <person name="Lucas S."/>
            <person name="Lapidus A."/>
            <person name="Barry K."/>
            <person name="Detter C."/>
            <person name="Glavina T."/>
            <person name="Hammon N."/>
            <person name="Israni S."/>
            <person name="Pitluck S."/>
            <person name="Richardson P."/>
        </authorList>
    </citation>
    <scope>NUCLEOTIDE SEQUENCE [LARGE SCALE GENOMIC DNA]</scope>
    <source>
        <strain evidence="4">WH 8501</strain>
    </source>
</reference>
<keyword evidence="1" id="KW-0547">Nucleotide-binding</keyword>
<dbReference type="CDD" id="cd14014">
    <property type="entry name" value="STKc_PknB_like"/>
    <property type="match status" value="1"/>
</dbReference>
<evidence type="ECO:0000313" key="4">
    <source>
        <dbReference type="EMBL" id="EAM52797.1"/>
    </source>
</evidence>
<dbReference type="Pfam" id="PF00069">
    <property type="entry name" value="Pkinase"/>
    <property type="match status" value="1"/>
</dbReference>
<dbReference type="AlphaFoldDB" id="Q4CAY9"/>
<dbReference type="SUPFAM" id="SSF56112">
    <property type="entry name" value="Protein kinase-like (PK-like)"/>
    <property type="match status" value="1"/>
</dbReference>
<dbReference type="GO" id="GO:0005524">
    <property type="term" value="F:ATP binding"/>
    <property type="evidence" value="ECO:0007669"/>
    <property type="project" value="UniProtKB-KW"/>
</dbReference>
<dbReference type="Gene3D" id="1.10.510.10">
    <property type="entry name" value="Transferase(Phosphotransferase) domain 1"/>
    <property type="match status" value="1"/>
</dbReference>
<dbReference type="InterPro" id="IPR011009">
    <property type="entry name" value="Kinase-like_dom_sf"/>
</dbReference>
<dbReference type="PROSITE" id="PS50011">
    <property type="entry name" value="PROTEIN_KINASE_DOM"/>
    <property type="match status" value="1"/>
</dbReference>
<name>Q4CAY9_CROWT</name>
<evidence type="ECO:0000259" key="3">
    <source>
        <dbReference type="PROSITE" id="PS50011"/>
    </source>
</evidence>
<evidence type="ECO:0000256" key="2">
    <source>
        <dbReference type="ARBA" id="ARBA00022840"/>
    </source>
</evidence>
<reference evidence="4" key="3">
    <citation type="submission" date="2016-12" db="EMBL/GenBank/DDBJ databases">
        <title>Annotation of the draft genome assembly of Crocosphaera watsonii WH 8501.</title>
        <authorList>
            <consortium name="US DOE Joint Genome Institute (JGI-ORNL)"/>
            <person name="Larimer F."/>
            <person name="Land M."/>
        </authorList>
    </citation>
    <scope>NUCLEOTIDE SEQUENCE</scope>
    <source>
        <strain evidence="4">WH 8501</strain>
    </source>
</reference>
<accession>Q4CAY9</accession>
<dbReference type="SMART" id="SM00220">
    <property type="entry name" value="S_TKc"/>
    <property type="match status" value="1"/>
</dbReference>
<evidence type="ECO:0000313" key="5">
    <source>
        <dbReference type="Proteomes" id="UP000003922"/>
    </source>
</evidence>
<dbReference type="InterPro" id="IPR000719">
    <property type="entry name" value="Prot_kinase_dom"/>
</dbReference>
<dbReference type="EMBL" id="AADV02000001">
    <property type="protein sequence ID" value="EAM52797.1"/>
    <property type="molecule type" value="Genomic_DNA"/>
</dbReference>
<dbReference type="GO" id="GO:0005737">
    <property type="term" value="C:cytoplasm"/>
    <property type="evidence" value="ECO:0007669"/>
    <property type="project" value="TreeGrafter"/>
</dbReference>
<dbReference type="PROSITE" id="PS00108">
    <property type="entry name" value="PROTEIN_KINASE_ST"/>
    <property type="match status" value="1"/>
</dbReference>
<keyword evidence="5" id="KW-1185">Reference proteome</keyword>
<gene>
    <name evidence="4" type="ORF">CwatDRAFT_6040</name>
</gene>
<reference evidence="4" key="1">
    <citation type="submission" date="2004-02" db="EMBL/GenBank/DDBJ databases">
        <authorList>
            <consortium name="DOE Joint Genome Institute"/>
        </authorList>
    </citation>
    <scope>NUCLEOTIDE SEQUENCE [LARGE SCALE GENOMIC DNA]</scope>
    <source>
        <strain evidence="4">WH 8501</strain>
    </source>
</reference>
<evidence type="ECO:0000256" key="1">
    <source>
        <dbReference type="ARBA" id="ARBA00022741"/>
    </source>
</evidence>
<dbReference type="KEGG" id="cwa:CwatDRAFT_6040"/>
<dbReference type="PANTHER" id="PTHR24346:SF30">
    <property type="entry name" value="MATERNAL EMBRYONIC LEUCINE ZIPPER KINASE"/>
    <property type="match status" value="1"/>
</dbReference>